<keyword evidence="3" id="KW-1185">Reference proteome</keyword>
<evidence type="ECO:0000313" key="2">
    <source>
        <dbReference type="EMBL" id="TGZ50894.1"/>
    </source>
</evidence>
<reference evidence="2 3" key="1">
    <citation type="journal article" date="2019" name="Philos. Trans. R. Soc. Lond., B, Biol. Sci.">
        <title>Ant behaviour and brain gene expression of defending hosts depend on the ecological success of the intruding social parasite.</title>
        <authorList>
            <person name="Kaur R."/>
            <person name="Stoldt M."/>
            <person name="Jongepier E."/>
            <person name="Feldmeyer B."/>
            <person name="Menzel F."/>
            <person name="Bornberg-Bauer E."/>
            <person name="Foitzik S."/>
        </authorList>
    </citation>
    <scope>NUCLEOTIDE SEQUENCE [LARGE SCALE GENOMIC DNA]</scope>
    <source>
        <tissue evidence="2">Whole body</tissue>
    </source>
</reference>
<comment type="caution">
    <text evidence="2">The sequence shown here is derived from an EMBL/GenBank/DDBJ whole genome shotgun (WGS) entry which is preliminary data.</text>
</comment>
<evidence type="ECO:0000256" key="1">
    <source>
        <dbReference type="SAM" id="MobiDB-lite"/>
    </source>
</evidence>
<feature type="compositionally biased region" description="Basic and acidic residues" evidence="1">
    <location>
        <begin position="52"/>
        <end position="73"/>
    </location>
</feature>
<evidence type="ECO:0000313" key="3">
    <source>
        <dbReference type="Proteomes" id="UP000310200"/>
    </source>
</evidence>
<dbReference type="Proteomes" id="UP000310200">
    <property type="component" value="Unassembled WGS sequence"/>
</dbReference>
<proteinExistence type="predicted"/>
<accession>A0A4V6RGJ8</accession>
<sequence>MSRHGHHRVRLVLSMTLSNAEAISHMAYGMLYLRPYVHQWSRVAHIAPAIAPEKKDEGEEERKDGWRGKSAHLEKRAVSPSMLLLRDKAEDADIRAYSRCS</sequence>
<protein>
    <submittedName>
        <fullName evidence="2">Nuclear receptor subfamily 2 group F member 1-A</fullName>
    </submittedName>
</protein>
<dbReference type="STRING" id="300112.A0A4V6RGJ8"/>
<organism evidence="2 3">
    <name type="scientific">Temnothorax longispinosus</name>
    <dbReference type="NCBI Taxonomy" id="300112"/>
    <lineage>
        <taxon>Eukaryota</taxon>
        <taxon>Metazoa</taxon>
        <taxon>Ecdysozoa</taxon>
        <taxon>Arthropoda</taxon>
        <taxon>Hexapoda</taxon>
        <taxon>Insecta</taxon>
        <taxon>Pterygota</taxon>
        <taxon>Neoptera</taxon>
        <taxon>Endopterygota</taxon>
        <taxon>Hymenoptera</taxon>
        <taxon>Apocrita</taxon>
        <taxon>Aculeata</taxon>
        <taxon>Formicoidea</taxon>
        <taxon>Formicidae</taxon>
        <taxon>Myrmicinae</taxon>
        <taxon>Temnothorax</taxon>
    </lineage>
</organism>
<dbReference type="AlphaFoldDB" id="A0A4V6RGJ8"/>
<dbReference type="EMBL" id="QBLH01001846">
    <property type="protein sequence ID" value="TGZ50894.1"/>
    <property type="molecule type" value="Genomic_DNA"/>
</dbReference>
<feature type="region of interest" description="Disordered" evidence="1">
    <location>
        <begin position="50"/>
        <end position="73"/>
    </location>
</feature>
<gene>
    <name evidence="2" type="ORF">DBV15_11364</name>
</gene>
<keyword evidence="2" id="KW-0675">Receptor</keyword>
<name>A0A4V6RGJ8_9HYME</name>